<dbReference type="RefSeq" id="WP_167116044.1">
    <property type="nucleotide sequence ID" value="NZ_JAANOU010000001.1"/>
</dbReference>
<dbReference type="Proteomes" id="UP000754495">
    <property type="component" value="Unassembled WGS sequence"/>
</dbReference>
<keyword evidence="6" id="KW-1185">Reference proteome</keyword>
<dbReference type="CDD" id="cd06170">
    <property type="entry name" value="LuxR_C_like"/>
    <property type="match status" value="1"/>
</dbReference>
<dbReference type="InterPro" id="IPR036388">
    <property type="entry name" value="WH-like_DNA-bd_sf"/>
</dbReference>
<evidence type="ECO:0000256" key="2">
    <source>
        <dbReference type="ARBA" id="ARBA00023125"/>
    </source>
</evidence>
<organism evidence="5 6">
    <name type="scientific">Amycolatopsis viridis</name>
    <dbReference type="NCBI Taxonomy" id="185678"/>
    <lineage>
        <taxon>Bacteria</taxon>
        <taxon>Bacillati</taxon>
        <taxon>Actinomycetota</taxon>
        <taxon>Actinomycetes</taxon>
        <taxon>Pseudonocardiales</taxon>
        <taxon>Pseudonocardiaceae</taxon>
        <taxon>Amycolatopsis</taxon>
    </lineage>
</organism>
<accession>A0ABX0SX50</accession>
<dbReference type="Pfam" id="PF00196">
    <property type="entry name" value="GerE"/>
    <property type="match status" value="1"/>
</dbReference>
<dbReference type="PRINTS" id="PR00038">
    <property type="entry name" value="HTHLUXR"/>
</dbReference>
<protein>
    <submittedName>
        <fullName evidence="5">LuxR family maltose regulon positive regulatory protein</fullName>
    </submittedName>
</protein>
<dbReference type="PANTHER" id="PTHR44688:SF25">
    <property type="entry name" value="HTH LUXR-TYPE DOMAIN-CONTAINING PROTEIN"/>
    <property type="match status" value="1"/>
</dbReference>
<name>A0ABX0SX50_9PSEU</name>
<dbReference type="Gene3D" id="1.10.10.10">
    <property type="entry name" value="Winged helix-like DNA-binding domain superfamily/Winged helix DNA-binding domain"/>
    <property type="match status" value="1"/>
</dbReference>
<keyword evidence="2" id="KW-0238">DNA-binding</keyword>
<keyword evidence="1" id="KW-0805">Transcription regulation</keyword>
<dbReference type="InterPro" id="IPR000792">
    <property type="entry name" value="Tscrpt_reg_LuxR_C"/>
</dbReference>
<keyword evidence="3" id="KW-0804">Transcription</keyword>
<dbReference type="SMART" id="SM00421">
    <property type="entry name" value="HTH_LUXR"/>
    <property type="match status" value="1"/>
</dbReference>
<evidence type="ECO:0000256" key="3">
    <source>
        <dbReference type="ARBA" id="ARBA00023163"/>
    </source>
</evidence>
<gene>
    <name evidence="5" type="ORF">FHX46_003509</name>
</gene>
<reference evidence="5 6" key="1">
    <citation type="submission" date="2020-03" db="EMBL/GenBank/DDBJ databases">
        <title>Sequencing the genomes of 1000 actinobacteria strains.</title>
        <authorList>
            <person name="Klenk H.-P."/>
        </authorList>
    </citation>
    <scope>NUCLEOTIDE SEQUENCE [LARGE SCALE GENOMIC DNA]</scope>
    <source>
        <strain evidence="5 6">DSM 45668</strain>
    </source>
</reference>
<comment type="caution">
    <text evidence="5">The sequence shown here is derived from an EMBL/GenBank/DDBJ whole genome shotgun (WGS) entry which is preliminary data.</text>
</comment>
<evidence type="ECO:0000259" key="4">
    <source>
        <dbReference type="PROSITE" id="PS50043"/>
    </source>
</evidence>
<dbReference type="PROSITE" id="PS50043">
    <property type="entry name" value="HTH_LUXR_2"/>
    <property type="match status" value="1"/>
</dbReference>
<feature type="domain" description="HTH luxR-type" evidence="4">
    <location>
        <begin position="745"/>
        <end position="810"/>
    </location>
</feature>
<sequence length="836" mass="89317">MNEDRVRVGRELIVRPRLMRELDQPSALTVLRAPLGFGKTALVAQWLRDRGNKPAARVRATASPAEFWDRVRDALLDTGVTGPADPARSPLHGLARAVRACGDLVLVVDDFDEIADGGVERDLLYLLRDCPGLRLVVCVRGERHFARHRRLDLDAVELTAHDLAFTVDETEAVLQACGLTGTPQWAEAVHHECGGWPEPVRAAAIVLRELSRAGRPAPSAPAIVTEYLRDRLLSELDDERVCDLAFAAALLGPAPTGLLVSLAGGERGEHLPARLGALGLLVEPGPAGRTPRWSEAARAALSEVFCTRHPARARELRGRAAQWYRDHRQPAAALSEAVQAQDPELAVRIVDEHWLDLLENHTDVLRSAFAALPVPALETSARAMAVRDLLLRAPDDRVFAALPPLPPSAPEPSALPEVLDTGLATLLVLRGRGLLLRATAHGDRLLTFAGAGAPRLSRLFQEVGTTRLLTGDLRAARHALSTAADLAGPAAAAEAHGQLALVSLAAGGDVTGVPAEAAGTRSGTLARAILALDRLDLKTAAECVSRLHRLPGPDPLWPVTAFVHSGYLWAAGDPLGGLKHLDQVRAAHGGDRGPGGVAGPLLAAAEANLLIALGHGNHASAVLDEFDPRHPLLRVIRARLLLLGGNPAEAVQHCEDLAWLRAAPRSLELELMLIRAIAQLRSGDRTGSAGTVRRAVSSARRTGLLRPFRTVPRAELADVASHAGVDALALLQEPALRNVPDLFPKRLDLVVLTDRERHILDYLAAGLPSQRIAHQLFISYNTVKTHVRGLYRKLKAGSRDEALARARALGLLPADAGPATTAIVPHRSPGQTTVPA</sequence>
<dbReference type="PANTHER" id="PTHR44688">
    <property type="entry name" value="DNA-BINDING TRANSCRIPTIONAL ACTIVATOR DEVR_DOSR"/>
    <property type="match status" value="1"/>
</dbReference>
<evidence type="ECO:0000256" key="1">
    <source>
        <dbReference type="ARBA" id="ARBA00023015"/>
    </source>
</evidence>
<dbReference type="InterPro" id="IPR016032">
    <property type="entry name" value="Sig_transdc_resp-reg_C-effctor"/>
</dbReference>
<evidence type="ECO:0000313" key="6">
    <source>
        <dbReference type="Proteomes" id="UP000754495"/>
    </source>
</evidence>
<proteinExistence type="predicted"/>
<dbReference type="EMBL" id="JAANOU010000001">
    <property type="protein sequence ID" value="NIH80979.1"/>
    <property type="molecule type" value="Genomic_DNA"/>
</dbReference>
<dbReference type="SUPFAM" id="SSF46894">
    <property type="entry name" value="C-terminal effector domain of the bipartite response regulators"/>
    <property type="match status" value="1"/>
</dbReference>
<evidence type="ECO:0000313" key="5">
    <source>
        <dbReference type="EMBL" id="NIH80979.1"/>
    </source>
</evidence>